<keyword evidence="3" id="KW-1185">Reference proteome</keyword>
<feature type="region of interest" description="Disordered" evidence="1">
    <location>
        <begin position="49"/>
        <end position="73"/>
    </location>
</feature>
<feature type="region of interest" description="Disordered" evidence="1">
    <location>
        <begin position="104"/>
        <end position="127"/>
    </location>
</feature>
<feature type="compositionally biased region" description="Basic and acidic residues" evidence="1">
    <location>
        <begin position="186"/>
        <end position="195"/>
    </location>
</feature>
<sequence>MPADGVLYRIRIGQHARVEVRHDQHVHQHDPHERVRGPAQVRFAQGNVYDSGTEGGGQQGGGKEPCQRVTGKGLAQAQGSIECRAHPHHEGHETFEQEMHGDIENGEGQDAETPGQYGNFPETHDVEPLWPTTSLHVASAAANEASLMDTGNRLRGKEKAVYAGASPYLRYGRPYRKAITCVTPRGIKDEPDTHRGQPATTVARPDTADSRRMGDVAKVCVTPMDGVPDFHDVRHDINIEAVARLVHARRRRTGSRRS</sequence>
<feature type="region of interest" description="Disordered" evidence="1">
    <location>
        <begin position="186"/>
        <end position="210"/>
    </location>
</feature>
<dbReference type="EMBL" id="JARJJS010000004">
    <property type="protein sequence ID" value="MDF4026457.1"/>
    <property type="molecule type" value="Genomic_DNA"/>
</dbReference>
<accession>A0ABT6BHM4</accession>
<dbReference type="Proteomes" id="UP001528850">
    <property type="component" value="Unassembled WGS sequence"/>
</dbReference>
<feature type="compositionally biased region" description="Gly residues" evidence="1">
    <location>
        <begin position="53"/>
        <end position="63"/>
    </location>
</feature>
<protein>
    <submittedName>
        <fullName evidence="2">Uncharacterized protein</fullName>
    </submittedName>
</protein>
<evidence type="ECO:0000313" key="3">
    <source>
        <dbReference type="Proteomes" id="UP001528850"/>
    </source>
</evidence>
<reference evidence="2 3" key="1">
    <citation type="journal article" date="2024" name="Curr. Microbiol.">
        <title>Luteibacter sahnii sp. nov., A Novel Yellow-Colored Xanthomonadin Pigment Producing Probiotic Bacterium from Healthy Rice Seed Microbiome.</title>
        <authorList>
            <person name="Jaiswal G."/>
            <person name="Rana R."/>
            <person name="Nayak P.K."/>
            <person name="Chouhan R."/>
            <person name="Gandhi S.G."/>
            <person name="Patel H.K."/>
            <person name="Patil P.B."/>
        </authorList>
    </citation>
    <scope>NUCLEOTIDE SEQUENCE [LARGE SCALE GENOMIC DNA]</scope>
    <source>
        <strain evidence="2 3">PPL201</strain>
    </source>
</reference>
<name>A0ABT6BHM4_9GAMM</name>
<evidence type="ECO:0000256" key="1">
    <source>
        <dbReference type="SAM" id="MobiDB-lite"/>
    </source>
</evidence>
<organism evidence="2 3">
    <name type="scientific">Luteibacter sahnii</name>
    <dbReference type="NCBI Taxonomy" id="3021977"/>
    <lineage>
        <taxon>Bacteria</taxon>
        <taxon>Pseudomonadati</taxon>
        <taxon>Pseudomonadota</taxon>
        <taxon>Gammaproteobacteria</taxon>
        <taxon>Lysobacterales</taxon>
        <taxon>Rhodanobacteraceae</taxon>
        <taxon>Luteibacter</taxon>
    </lineage>
</organism>
<gene>
    <name evidence="2" type="ORF">P3W24_15900</name>
</gene>
<evidence type="ECO:0000313" key="2">
    <source>
        <dbReference type="EMBL" id="MDF4026457.1"/>
    </source>
</evidence>
<comment type="caution">
    <text evidence="2">The sequence shown here is derived from an EMBL/GenBank/DDBJ whole genome shotgun (WGS) entry which is preliminary data.</text>
</comment>
<proteinExistence type="predicted"/>